<reference evidence="2" key="1">
    <citation type="submission" date="2020-05" db="EMBL/GenBank/DDBJ databases">
        <authorList>
            <person name="Chiriac C."/>
            <person name="Salcher M."/>
            <person name="Ghai R."/>
            <person name="Kavagutti S V."/>
        </authorList>
    </citation>
    <scope>NUCLEOTIDE SEQUENCE</scope>
</reference>
<feature type="domain" description="AB hydrolase-1" evidence="1">
    <location>
        <begin position="57"/>
        <end position="162"/>
    </location>
</feature>
<name>A0A6J6CND0_9ZZZZ</name>
<proteinExistence type="predicted"/>
<dbReference type="InterPro" id="IPR000073">
    <property type="entry name" value="AB_hydrolase_1"/>
</dbReference>
<dbReference type="AlphaFoldDB" id="A0A6J6CND0"/>
<dbReference type="EMBL" id="CAEZSL010000191">
    <property type="protein sequence ID" value="CAB4552645.1"/>
    <property type="molecule type" value="Genomic_DNA"/>
</dbReference>
<sequence>MPNETESPPSSITLTTIDGVQLVGEVMTAHSSEPIRGGVVLAHPHPLFGGDRLNPVIDALFRTLPKHGFHTLRFDFRGAGESFGEHDNGDAERLDIAAGIDFLSQMDDHGVWVCGYSFGSVVGLNVVEPRVIGWIAVAPPLAALPNSTRVLASGDPRRKLLLIGEHDQFSTPSQIAHTTGGWINSHQETINGVDHFLLGRTQWVADHVAQWLKNAEQP</sequence>
<dbReference type="PANTHER" id="PTHR42103">
    <property type="entry name" value="ALPHA/BETA-HYDROLASES SUPERFAMILY PROTEIN"/>
    <property type="match status" value="1"/>
</dbReference>
<gene>
    <name evidence="2" type="ORF">UFOPK1421_01386</name>
    <name evidence="3" type="ORF">UFOPK1960_01153</name>
</gene>
<dbReference type="Pfam" id="PF12697">
    <property type="entry name" value="Abhydrolase_6"/>
    <property type="match status" value="1"/>
</dbReference>
<evidence type="ECO:0000313" key="2">
    <source>
        <dbReference type="EMBL" id="CAB4552645.1"/>
    </source>
</evidence>
<evidence type="ECO:0000259" key="1">
    <source>
        <dbReference type="Pfam" id="PF12697"/>
    </source>
</evidence>
<evidence type="ECO:0000313" key="3">
    <source>
        <dbReference type="EMBL" id="CAB4638493.1"/>
    </source>
</evidence>
<dbReference type="PANTHER" id="PTHR42103:SF2">
    <property type="entry name" value="AB HYDROLASE-1 DOMAIN-CONTAINING PROTEIN"/>
    <property type="match status" value="1"/>
</dbReference>
<accession>A0A6J6CND0</accession>
<organism evidence="2">
    <name type="scientific">freshwater metagenome</name>
    <dbReference type="NCBI Taxonomy" id="449393"/>
    <lineage>
        <taxon>unclassified sequences</taxon>
        <taxon>metagenomes</taxon>
        <taxon>ecological metagenomes</taxon>
    </lineage>
</organism>
<protein>
    <submittedName>
        <fullName evidence="2">Unannotated protein</fullName>
    </submittedName>
</protein>
<dbReference type="InterPro" id="IPR029058">
    <property type="entry name" value="AB_hydrolase_fold"/>
</dbReference>
<dbReference type="Gene3D" id="3.40.50.1820">
    <property type="entry name" value="alpha/beta hydrolase"/>
    <property type="match status" value="1"/>
</dbReference>
<dbReference type="SUPFAM" id="SSF53474">
    <property type="entry name" value="alpha/beta-Hydrolases"/>
    <property type="match status" value="1"/>
</dbReference>
<dbReference type="EMBL" id="CAEZVL010000208">
    <property type="protein sequence ID" value="CAB4638493.1"/>
    <property type="molecule type" value="Genomic_DNA"/>
</dbReference>